<keyword evidence="7" id="KW-1185">Reference proteome</keyword>
<protein>
    <recommendedName>
        <fullName evidence="5">HTH tetR-type domain-containing protein</fullName>
    </recommendedName>
</protein>
<dbReference type="Gene3D" id="1.10.357.10">
    <property type="entry name" value="Tetracycline Repressor, domain 2"/>
    <property type="match status" value="1"/>
</dbReference>
<comment type="caution">
    <text evidence="6">The sequence shown here is derived from an EMBL/GenBank/DDBJ whole genome shotgun (WGS) entry which is preliminary data.</text>
</comment>
<dbReference type="PANTHER" id="PTHR30055:SF234">
    <property type="entry name" value="HTH-TYPE TRANSCRIPTIONAL REGULATOR BETI"/>
    <property type="match status" value="1"/>
</dbReference>
<dbReference type="EMBL" id="BAABHO010000039">
    <property type="protein sequence ID" value="GAA4801162.1"/>
    <property type="molecule type" value="Genomic_DNA"/>
</dbReference>
<reference evidence="7" key="1">
    <citation type="journal article" date="2019" name="Int. J. Syst. Evol. Microbiol.">
        <title>The Global Catalogue of Microorganisms (GCM) 10K type strain sequencing project: providing services to taxonomists for standard genome sequencing and annotation.</title>
        <authorList>
            <consortium name="The Broad Institute Genomics Platform"/>
            <consortium name="The Broad Institute Genome Sequencing Center for Infectious Disease"/>
            <person name="Wu L."/>
            <person name="Ma J."/>
        </authorList>
    </citation>
    <scope>NUCLEOTIDE SEQUENCE [LARGE SCALE GENOMIC DNA]</scope>
    <source>
        <strain evidence="7">JCM 17979</strain>
    </source>
</reference>
<name>A0ABP9BYW4_9PSEU</name>
<evidence type="ECO:0000256" key="2">
    <source>
        <dbReference type="ARBA" id="ARBA00023125"/>
    </source>
</evidence>
<dbReference type="InterPro" id="IPR009057">
    <property type="entry name" value="Homeodomain-like_sf"/>
</dbReference>
<dbReference type="PANTHER" id="PTHR30055">
    <property type="entry name" value="HTH-TYPE TRANSCRIPTIONAL REGULATOR RUTR"/>
    <property type="match status" value="1"/>
</dbReference>
<dbReference type="InterPro" id="IPR001647">
    <property type="entry name" value="HTH_TetR"/>
</dbReference>
<feature type="domain" description="HTH tetR-type" evidence="5">
    <location>
        <begin position="18"/>
        <end position="78"/>
    </location>
</feature>
<organism evidence="6 7">
    <name type="scientific">Actinomycetospora chlora</name>
    <dbReference type="NCBI Taxonomy" id="663608"/>
    <lineage>
        <taxon>Bacteria</taxon>
        <taxon>Bacillati</taxon>
        <taxon>Actinomycetota</taxon>
        <taxon>Actinomycetes</taxon>
        <taxon>Pseudonocardiales</taxon>
        <taxon>Pseudonocardiaceae</taxon>
        <taxon>Actinomycetospora</taxon>
    </lineage>
</organism>
<dbReference type="InterPro" id="IPR050109">
    <property type="entry name" value="HTH-type_TetR-like_transc_reg"/>
</dbReference>
<dbReference type="SUPFAM" id="SSF48498">
    <property type="entry name" value="Tetracyclin repressor-like, C-terminal domain"/>
    <property type="match status" value="1"/>
</dbReference>
<dbReference type="PRINTS" id="PR00455">
    <property type="entry name" value="HTHTETR"/>
</dbReference>
<evidence type="ECO:0000256" key="4">
    <source>
        <dbReference type="PROSITE-ProRule" id="PRU00335"/>
    </source>
</evidence>
<evidence type="ECO:0000259" key="5">
    <source>
        <dbReference type="PROSITE" id="PS50977"/>
    </source>
</evidence>
<dbReference type="PROSITE" id="PS50977">
    <property type="entry name" value="HTH_TETR_2"/>
    <property type="match status" value="1"/>
</dbReference>
<sequence length="218" mass="23829">MGEVKRRYRSAVREEAAQRTRRAVVAAAAAMFAERGYTASSLREVADAAGVARPTVAAAFGSKPALLRQVVDEALAGDDEPVPVADRPWFAPVWEAGDPAGVLDAYAGVCTVIGRRAARIFEVVHQAAADSAELAELWAGLLHNRRLGARMVVRRARETGPLRDDLTDDHAIDALWVLNDPALYGALVHERGWPEDQHRRWLARQMQAALLPGDQLRL</sequence>
<keyword evidence="3" id="KW-0804">Transcription</keyword>
<accession>A0ABP9BYW4</accession>
<keyword evidence="1" id="KW-0805">Transcription regulation</keyword>
<dbReference type="InterPro" id="IPR036271">
    <property type="entry name" value="Tet_transcr_reg_TetR-rel_C_sf"/>
</dbReference>
<dbReference type="Proteomes" id="UP001500928">
    <property type="component" value="Unassembled WGS sequence"/>
</dbReference>
<proteinExistence type="predicted"/>
<keyword evidence="2 4" id="KW-0238">DNA-binding</keyword>
<dbReference type="SUPFAM" id="SSF46689">
    <property type="entry name" value="Homeodomain-like"/>
    <property type="match status" value="1"/>
</dbReference>
<dbReference type="Gene3D" id="1.10.10.60">
    <property type="entry name" value="Homeodomain-like"/>
    <property type="match status" value="1"/>
</dbReference>
<dbReference type="RefSeq" id="WP_345419908.1">
    <property type="nucleotide sequence ID" value="NZ_BAABHO010000039.1"/>
</dbReference>
<evidence type="ECO:0000313" key="7">
    <source>
        <dbReference type="Proteomes" id="UP001500928"/>
    </source>
</evidence>
<dbReference type="Pfam" id="PF00440">
    <property type="entry name" value="TetR_N"/>
    <property type="match status" value="1"/>
</dbReference>
<gene>
    <name evidence="6" type="ORF">GCM10023200_42480</name>
</gene>
<evidence type="ECO:0000256" key="1">
    <source>
        <dbReference type="ARBA" id="ARBA00023015"/>
    </source>
</evidence>
<evidence type="ECO:0000313" key="6">
    <source>
        <dbReference type="EMBL" id="GAA4801162.1"/>
    </source>
</evidence>
<feature type="DNA-binding region" description="H-T-H motif" evidence="4">
    <location>
        <begin position="41"/>
        <end position="60"/>
    </location>
</feature>
<evidence type="ECO:0000256" key="3">
    <source>
        <dbReference type="ARBA" id="ARBA00023163"/>
    </source>
</evidence>